<evidence type="ECO:0000259" key="6">
    <source>
        <dbReference type="SMART" id="SM00249"/>
    </source>
</evidence>
<dbReference type="AlphaFoldDB" id="A0A8T0U031"/>
<feature type="domain" description="Zinc finger PHD-type" evidence="6">
    <location>
        <begin position="140"/>
        <end position="207"/>
    </location>
</feature>
<evidence type="ECO:0000256" key="4">
    <source>
        <dbReference type="ARBA" id="ARBA00022833"/>
    </source>
</evidence>
<dbReference type="InterPro" id="IPR001965">
    <property type="entry name" value="Znf_PHD"/>
</dbReference>
<feature type="compositionally biased region" description="Low complexity" evidence="5">
    <location>
        <begin position="343"/>
        <end position="354"/>
    </location>
</feature>
<gene>
    <name evidence="7" type="ORF">PVAP13_3NG061500</name>
</gene>
<keyword evidence="3" id="KW-0863">Zinc-finger</keyword>
<comment type="caution">
    <text evidence="7">The sequence shown here is derived from an EMBL/GenBank/DDBJ whole genome shotgun (WGS) entry which is preliminary data.</text>
</comment>
<dbReference type="Pfam" id="PF22908">
    <property type="entry name" value="PHD_NSD"/>
    <property type="match status" value="1"/>
</dbReference>
<keyword evidence="1" id="KW-0479">Metal-binding</keyword>
<feature type="region of interest" description="Disordered" evidence="5">
    <location>
        <begin position="317"/>
        <end position="367"/>
    </location>
</feature>
<dbReference type="Gene3D" id="3.30.40.10">
    <property type="entry name" value="Zinc/RING finger domain, C3HC4 (zinc finger)"/>
    <property type="match status" value="2"/>
</dbReference>
<accession>A0A8T0U031</accession>
<evidence type="ECO:0000313" key="7">
    <source>
        <dbReference type="EMBL" id="KAG2615368.1"/>
    </source>
</evidence>
<dbReference type="GO" id="GO:0006338">
    <property type="term" value="P:chromatin remodeling"/>
    <property type="evidence" value="ECO:0007669"/>
    <property type="project" value="UniProtKB-ARBA"/>
</dbReference>
<proteinExistence type="predicted"/>
<dbReference type="InterPro" id="IPR055198">
    <property type="entry name" value="NSD_PHD"/>
</dbReference>
<dbReference type="CDD" id="cd15565">
    <property type="entry name" value="PHD2_NSD"/>
    <property type="match status" value="1"/>
</dbReference>
<keyword evidence="8" id="KW-1185">Reference proteome</keyword>
<evidence type="ECO:0000256" key="1">
    <source>
        <dbReference type="ARBA" id="ARBA00022723"/>
    </source>
</evidence>
<sequence length="367" mass="41070">MAGGNPDQARAEHLQSSNQEIGGSVLGNQTPSAPFLEETMARKKVTTEEAQRIKKTREIKQRKNSLKAEQEYDVCAICDDGGSVTCCDGGCGRSFHLDDGDEEEHADCREKLGLTLEQAKMIIDMEEGFICKNCQYKQHQCFACGLLGSSDDTSSQPEVFQCSHDDCAHFYHPKCIAQLLYPNSEEATLFEVEVAAAREKFTCPVHECIECKGVENKNDRSMQFAVCRRCPTVYHRKCLPSDIIFKSRKGPNGSLQRAWDDILPDRILIFCMKHKLVRKLRTPERNHIIFPEANELHMPNTPEGAPVEQDVPEEIEVHDHQPSSEQTKAPSSATSDQNQCYCSSPLSFAPSSSFTQPYPGSCGWLDD</sequence>
<name>A0A8T0U031_PANVG</name>
<evidence type="ECO:0000256" key="5">
    <source>
        <dbReference type="SAM" id="MobiDB-lite"/>
    </source>
</evidence>
<evidence type="ECO:0000313" key="8">
    <source>
        <dbReference type="Proteomes" id="UP000823388"/>
    </source>
</evidence>
<feature type="domain" description="Zinc finger PHD-type" evidence="6">
    <location>
        <begin position="74"/>
        <end position="135"/>
    </location>
</feature>
<feature type="compositionally biased region" description="Polar residues" evidence="5">
    <location>
        <begin position="14"/>
        <end position="32"/>
    </location>
</feature>
<protein>
    <recommendedName>
        <fullName evidence="6">Zinc finger PHD-type domain-containing protein</fullName>
    </recommendedName>
</protein>
<reference evidence="7" key="1">
    <citation type="submission" date="2020-05" db="EMBL/GenBank/DDBJ databases">
        <title>WGS assembly of Panicum virgatum.</title>
        <authorList>
            <person name="Lovell J.T."/>
            <person name="Jenkins J."/>
            <person name="Shu S."/>
            <person name="Juenger T.E."/>
            <person name="Schmutz J."/>
        </authorList>
    </citation>
    <scope>NUCLEOTIDE SEQUENCE</scope>
    <source>
        <strain evidence="7">AP13</strain>
    </source>
</reference>
<organism evidence="7 8">
    <name type="scientific">Panicum virgatum</name>
    <name type="common">Blackwell switchgrass</name>
    <dbReference type="NCBI Taxonomy" id="38727"/>
    <lineage>
        <taxon>Eukaryota</taxon>
        <taxon>Viridiplantae</taxon>
        <taxon>Streptophyta</taxon>
        <taxon>Embryophyta</taxon>
        <taxon>Tracheophyta</taxon>
        <taxon>Spermatophyta</taxon>
        <taxon>Magnoliopsida</taxon>
        <taxon>Liliopsida</taxon>
        <taxon>Poales</taxon>
        <taxon>Poaceae</taxon>
        <taxon>PACMAD clade</taxon>
        <taxon>Panicoideae</taxon>
        <taxon>Panicodae</taxon>
        <taxon>Paniceae</taxon>
        <taxon>Panicinae</taxon>
        <taxon>Panicum</taxon>
        <taxon>Panicum sect. Hiantes</taxon>
    </lineage>
</organism>
<dbReference type="SMART" id="SM00249">
    <property type="entry name" value="PHD"/>
    <property type="match status" value="3"/>
</dbReference>
<dbReference type="EMBL" id="CM029042">
    <property type="protein sequence ID" value="KAG2615368.1"/>
    <property type="molecule type" value="Genomic_DNA"/>
</dbReference>
<keyword evidence="2" id="KW-0677">Repeat</keyword>
<feature type="region of interest" description="Disordered" evidence="5">
    <location>
        <begin position="1"/>
        <end position="49"/>
    </location>
</feature>
<dbReference type="InterPro" id="IPR055197">
    <property type="entry name" value="PHDvar_NSD"/>
</dbReference>
<feature type="compositionally biased region" description="Polar residues" evidence="5">
    <location>
        <begin position="323"/>
        <end position="342"/>
    </location>
</feature>
<evidence type="ECO:0000256" key="2">
    <source>
        <dbReference type="ARBA" id="ARBA00022737"/>
    </source>
</evidence>
<feature type="domain" description="Zinc finger PHD-type" evidence="6">
    <location>
        <begin position="208"/>
        <end position="275"/>
    </location>
</feature>
<feature type="compositionally biased region" description="Basic and acidic residues" evidence="5">
    <location>
        <begin position="39"/>
        <end position="49"/>
    </location>
</feature>
<dbReference type="GO" id="GO:0008270">
    <property type="term" value="F:zinc ion binding"/>
    <property type="evidence" value="ECO:0007669"/>
    <property type="project" value="UniProtKB-KW"/>
</dbReference>
<dbReference type="PANTHER" id="PTHR46235:SF4">
    <property type="entry name" value="ZINC FINGER PHD-TYPE DOMAIN-CONTAINING PROTEIN"/>
    <property type="match status" value="1"/>
</dbReference>
<evidence type="ECO:0000256" key="3">
    <source>
        <dbReference type="ARBA" id="ARBA00022771"/>
    </source>
</evidence>
<dbReference type="InterPro" id="IPR013083">
    <property type="entry name" value="Znf_RING/FYVE/PHD"/>
</dbReference>
<dbReference type="PANTHER" id="PTHR46235">
    <property type="entry name" value="PHD FINGER-CONTAINING PROTEIN DDB_G0268158"/>
    <property type="match status" value="1"/>
</dbReference>
<dbReference type="Pfam" id="PF23004">
    <property type="entry name" value="PHDvar_NSD"/>
    <property type="match status" value="1"/>
</dbReference>
<keyword evidence="4" id="KW-0862">Zinc</keyword>
<dbReference type="Proteomes" id="UP000823388">
    <property type="component" value="Chromosome 3N"/>
</dbReference>